<organism evidence="3 4">
    <name type="scientific">Alkaliphilus metalliredigens (strain QYMF)</name>
    <dbReference type="NCBI Taxonomy" id="293826"/>
    <lineage>
        <taxon>Bacteria</taxon>
        <taxon>Bacillati</taxon>
        <taxon>Bacillota</taxon>
        <taxon>Clostridia</taxon>
        <taxon>Peptostreptococcales</taxon>
        <taxon>Natronincolaceae</taxon>
        <taxon>Alkaliphilus</taxon>
    </lineage>
</organism>
<dbReference type="RefSeq" id="WP_012065175.1">
    <property type="nucleotide sequence ID" value="NC_009633.1"/>
</dbReference>
<dbReference type="PANTHER" id="PTHR37507">
    <property type="entry name" value="SPORULATION PROTEIN YDCC"/>
    <property type="match status" value="1"/>
</dbReference>
<dbReference type="OrthoDB" id="2047841at2"/>
<dbReference type="KEGG" id="amt:Amet_4146"/>
<accession>A6TVK9</accession>
<dbReference type="InterPro" id="IPR029046">
    <property type="entry name" value="LolA/LolB/LppX"/>
</dbReference>
<dbReference type="PANTHER" id="PTHR37507:SF2">
    <property type="entry name" value="SPORULATION PROTEIN YDCC"/>
    <property type="match status" value="1"/>
</dbReference>
<evidence type="ECO:0000259" key="2">
    <source>
        <dbReference type="Pfam" id="PF17131"/>
    </source>
</evidence>
<sequence>MRLLKVVLMMLLVLNITACQQPTDEELFYKAQKKLGGLETYETIAKIYIKDERDQERSYHFMQTFKYPNQYRLELLEPEELKGTTILSNGKKSWLIQPSINQTRMLDSFDHSQEQMMFIGYFLRNLYEAEDSGIETETLNGEAYIVITTPLPEVNYYFSYQKLWIDKKKIEPVKLHILDQEGGIRFRVFYENFQYNPIIEDTLFYLKSQEERILENNES</sequence>
<dbReference type="Gene3D" id="2.50.20.10">
    <property type="entry name" value="Lipoprotein localisation LolA/LolB/LppX"/>
    <property type="match status" value="1"/>
</dbReference>
<proteinExistence type="predicted"/>
<protein>
    <submittedName>
        <fullName evidence="3">Outer membrane lipoprotein-sorting protein-like protein</fullName>
    </submittedName>
</protein>
<dbReference type="AlphaFoldDB" id="A6TVK9"/>
<keyword evidence="1" id="KW-0732">Signal</keyword>
<dbReference type="eggNOG" id="COG2834">
    <property type="taxonomic scope" value="Bacteria"/>
</dbReference>
<dbReference type="Pfam" id="PF17131">
    <property type="entry name" value="LolA_like"/>
    <property type="match status" value="1"/>
</dbReference>
<reference evidence="4" key="1">
    <citation type="journal article" date="2016" name="Genome Announc.">
        <title>Complete genome sequence of Alkaliphilus metalliredigens strain QYMF, an alkaliphilic and metal-reducing bacterium isolated from borax-contaminated leachate ponds.</title>
        <authorList>
            <person name="Hwang C."/>
            <person name="Copeland A."/>
            <person name="Lucas S."/>
            <person name="Lapidus A."/>
            <person name="Barry K."/>
            <person name="Detter J.C."/>
            <person name="Glavina Del Rio T."/>
            <person name="Hammon N."/>
            <person name="Israni S."/>
            <person name="Dalin E."/>
            <person name="Tice H."/>
            <person name="Pitluck S."/>
            <person name="Chertkov O."/>
            <person name="Brettin T."/>
            <person name="Bruce D."/>
            <person name="Han C."/>
            <person name="Schmutz J."/>
            <person name="Larimer F."/>
            <person name="Land M.L."/>
            <person name="Hauser L."/>
            <person name="Kyrpides N."/>
            <person name="Mikhailova N."/>
            <person name="Ye Q."/>
            <person name="Zhou J."/>
            <person name="Richardson P."/>
            <person name="Fields M.W."/>
        </authorList>
    </citation>
    <scope>NUCLEOTIDE SEQUENCE [LARGE SCALE GENOMIC DNA]</scope>
    <source>
        <strain evidence="4">QYMF</strain>
    </source>
</reference>
<dbReference type="EMBL" id="CP000724">
    <property type="protein sequence ID" value="ABR50227.1"/>
    <property type="molecule type" value="Genomic_DNA"/>
</dbReference>
<dbReference type="InterPro" id="IPR033399">
    <property type="entry name" value="TP_0789-like"/>
</dbReference>
<evidence type="ECO:0000313" key="3">
    <source>
        <dbReference type="EMBL" id="ABR50227.1"/>
    </source>
</evidence>
<feature type="domain" description="Uncharacterized protein TP-0789" evidence="2">
    <location>
        <begin position="73"/>
        <end position="183"/>
    </location>
</feature>
<name>A6TVK9_ALKMQ</name>
<dbReference type="STRING" id="293826.Amet_4146"/>
<dbReference type="SUPFAM" id="SSF89392">
    <property type="entry name" value="Prokaryotic lipoproteins and lipoprotein localization factors"/>
    <property type="match status" value="1"/>
</dbReference>
<feature type="signal peptide" evidence="1">
    <location>
        <begin position="1"/>
        <end position="18"/>
    </location>
</feature>
<dbReference type="InterPro" id="IPR052944">
    <property type="entry name" value="Sporulation_related"/>
</dbReference>
<keyword evidence="3" id="KW-0449">Lipoprotein</keyword>
<dbReference type="Proteomes" id="UP000001572">
    <property type="component" value="Chromosome"/>
</dbReference>
<feature type="chain" id="PRO_5038364641" evidence="1">
    <location>
        <begin position="19"/>
        <end position="219"/>
    </location>
</feature>
<dbReference type="HOGENOM" id="CLU_1324486_0_0_9"/>
<evidence type="ECO:0000256" key="1">
    <source>
        <dbReference type="SAM" id="SignalP"/>
    </source>
</evidence>
<gene>
    <name evidence="3" type="ordered locus">Amet_4146</name>
</gene>
<evidence type="ECO:0000313" key="4">
    <source>
        <dbReference type="Proteomes" id="UP000001572"/>
    </source>
</evidence>
<keyword evidence="4" id="KW-1185">Reference proteome</keyword>